<dbReference type="Pfam" id="PF06268">
    <property type="entry name" value="Fascin"/>
    <property type="match status" value="4"/>
</dbReference>
<dbReference type="FunFam" id="2.80.10.50:FF:000015">
    <property type="entry name" value="Fascin"/>
    <property type="match status" value="1"/>
</dbReference>
<dbReference type="Proteomes" id="UP001233172">
    <property type="component" value="Unassembled WGS sequence"/>
</dbReference>
<dbReference type="PIRSF" id="PIRSF005682">
    <property type="entry name" value="Fascin"/>
    <property type="match status" value="1"/>
</dbReference>
<sequence length="555" mass="62501">MGFYSRRREKRKGGGGASTKPRNSYFRRVEDHCRRYTLFPTESDQMTNTMNGSNGVTKSELQWKVGLINSAGKYLTAESFGFKINVSGTSLKKKQTFILEQDSQEEVVYIKSHTGRYLSADKYGNVSCEAEEKDQTEKFVVEYDKHGSGRWSFKNVAHGNYLSGNEDNFKCFAKTVTETELWVVQLSIHPQVNLRNVNRKRYAHLKDEELQVTEIIPWGKEALIILHFDNGKYALKTFDNRFLNRDGSLSAELTNDSRFTLEMRSGANSGLAFKDCTGTYLTAVGATATMKGRNKTVSKDELFTLEDSNPQVILTSLANNKKVSIRQGVDVTANQDEAEDTNKEIFQMELVVPQTEDAPAKWGFRTVDNTYWTVEPLGGIQSTARDRSNPNTQFIVEWLGDGTIAIKSNKGQYIQSRQTGQLVSVSDAVTNKEKFYVKIINRPLLLLKNEHGFVGLKSSAKAEVQCSKTNYEIIYLESSNDGHYFIKGSNNKYWRLSEDASVVSDGDTPVPFLLEPKGQSVLSIKAPNGCYLKGEHNGLFRAVGQELDASMLWEY</sequence>
<dbReference type="InterPro" id="IPR024703">
    <property type="entry name" value="Fascin_metazoans"/>
</dbReference>
<dbReference type="SUPFAM" id="SSF50405">
    <property type="entry name" value="Actin-crosslinking proteins"/>
    <property type="match status" value="4"/>
</dbReference>
<feature type="domain" description="Fascin-like" evidence="7">
    <location>
        <begin position="319"/>
        <end position="436"/>
    </location>
</feature>
<accession>A0AAD8AWQ8</accession>
<dbReference type="GO" id="GO:0051015">
    <property type="term" value="F:actin filament binding"/>
    <property type="evidence" value="ECO:0007669"/>
    <property type="project" value="InterPro"/>
</dbReference>
<dbReference type="AlphaFoldDB" id="A0AAD8AWQ8"/>
<dbReference type="CDD" id="cd23334">
    <property type="entry name" value="beta-trefoil_FSCN_rpt1"/>
    <property type="match status" value="1"/>
</dbReference>
<feature type="domain" description="Fascin-like" evidence="7">
    <location>
        <begin position="193"/>
        <end position="305"/>
    </location>
</feature>
<gene>
    <name evidence="8" type="ORF">Bpfe_026780</name>
</gene>
<dbReference type="FunFam" id="2.80.10.50:FF:000008">
    <property type="entry name" value="Fascin"/>
    <property type="match status" value="1"/>
</dbReference>
<keyword evidence="5" id="KW-0206">Cytoskeleton</keyword>
<keyword evidence="9" id="KW-1185">Reference proteome</keyword>
<comment type="similarity">
    <text evidence="2">Belongs to the fascin family.</text>
</comment>
<evidence type="ECO:0000256" key="6">
    <source>
        <dbReference type="SAM" id="MobiDB-lite"/>
    </source>
</evidence>
<evidence type="ECO:0000256" key="4">
    <source>
        <dbReference type="ARBA" id="ARBA00023203"/>
    </source>
</evidence>
<evidence type="ECO:0000256" key="1">
    <source>
        <dbReference type="ARBA" id="ARBA00004245"/>
    </source>
</evidence>
<dbReference type="GO" id="GO:0005737">
    <property type="term" value="C:cytoplasm"/>
    <property type="evidence" value="ECO:0007669"/>
    <property type="project" value="TreeGrafter"/>
</dbReference>
<evidence type="ECO:0000256" key="5">
    <source>
        <dbReference type="ARBA" id="ARBA00023212"/>
    </source>
</evidence>
<feature type="compositionally biased region" description="Basic residues" evidence="6">
    <location>
        <begin position="1"/>
        <end position="13"/>
    </location>
</feature>
<dbReference type="CDD" id="cd23335">
    <property type="entry name" value="beta-trefoil_FSCN_rpt2"/>
    <property type="match status" value="1"/>
</dbReference>
<dbReference type="GO" id="GO:0007163">
    <property type="term" value="P:establishment or maintenance of cell polarity"/>
    <property type="evidence" value="ECO:0007669"/>
    <property type="project" value="TreeGrafter"/>
</dbReference>
<dbReference type="InterPro" id="IPR010431">
    <property type="entry name" value="Fascin"/>
</dbReference>
<keyword evidence="4" id="KW-0009">Actin-binding</keyword>
<comment type="subcellular location">
    <subcellularLocation>
        <location evidence="1">Cytoplasm</location>
        <location evidence="1">Cytoskeleton</location>
    </subcellularLocation>
</comment>
<dbReference type="InterPro" id="IPR022768">
    <property type="entry name" value="Fascin-like_dom"/>
</dbReference>
<name>A0AAD8AWQ8_BIOPF</name>
<dbReference type="InterPro" id="IPR008999">
    <property type="entry name" value="Actin-crosslinking"/>
</dbReference>
<evidence type="ECO:0000259" key="7">
    <source>
        <dbReference type="Pfam" id="PF06268"/>
    </source>
</evidence>
<evidence type="ECO:0000313" key="9">
    <source>
        <dbReference type="Proteomes" id="UP001233172"/>
    </source>
</evidence>
<evidence type="ECO:0000256" key="2">
    <source>
        <dbReference type="ARBA" id="ARBA00007415"/>
    </source>
</evidence>
<dbReference type="Gene3D" id="2.80.10.50">
    <property type="match status" value="4"/>
</dbReference>
<dbReference type="CDD" id="cd23336">
    <property type="entry name" value="beta-trefoil_FSCN_rpt3"/>
    <property type="match status" value="1"/>
</dbReference>
<protein>
    <submittedName>
        <fullName evidence="8">Fascin</fullName>
    </submittedName>
</protein>
<dbReference type="PANTHER" id="PTHR10551:SF9">
    <property type="entry name" value="FASCIN-2"/>
    <property type="match status" value="1"/>
</dbReference>
<dbReference type="PANTHER" id="PTHR10551">
    <property type="entry name" value="FASCIN"/>
    <property type="match status" value="1"/>
</dbReference>
<dbReference type="GO" id="GO:0015629">
    <property type="term" value="C:actin cytoskeleton"/>
    <property type="evidence" value="ECO:0007669"/>
    <property type="project" value="TreeGrafter"/>
</dbReference>
<feature type="domain" description="Fascin-like" evidence="7">
    <location>
        <begin position="72"/>
        <end position="183"/>
    </location>
</feature>
<dbReference type="EMBL" id="JASAOG010000211">
    <property type="protein sequence ID" value="KAK0043813.1"/>
    <property type="molecule type" value="Genomic_DNA"/>
</dbReference>
<organism evidence="8 9">
    <name type="scientific">Biomphalaria pfeifferi</name>
    <name type="common">Bloodfluke planorb</name>
    <name type="synonym">Freshwater snail</name>
    <dbReference type="NCBI Taxonomy" id="112525"/>
    <lineage>
        <taxon>Eukaryota</taxon>
        <taxon>Metazoa</taxon>
        <taxon>Spiralia</taxon>
        <taxon>Lophotrochozoa</taxon>
        <taxon>Mollusca</taxon>
        <taxon>Gastropoda</taxon>
        <taxon>Heterobranchia</taxon>
        <taxon>Euthyneura</taxon>
        <taxon>Panpulmonata</taxon>
        <taxon>Hygrophila</taxon>
        <taxon>Lymnaeoidea</taxon>
        <taxon>Planorbidae</taxon>
        <taxon>Biomphalaria</taxon>
    </lineage>
</organism>
<dbReference type="GO" id="GO:0016477">
    <property type="term" value="P:cell migration"/>
    <property type="evidence" value="ECO:0007669"/>
    <property type="project" value="TreeGrafter"/>
</dbReference>
<reference evidence="8" key="2">
    <citation type="submission" date="2023-04" db="EMBL/GenBank/DDBJ databases">
        <authorList>
            <person name="Bu L."/>
            <person name="Lu L."/>
            <person name="Laidemitt M.R."/>
            <person name="Zhang S.M."/>
            <person name="Mutuku M."/>
            <person name="Mkoji G."/>
            <person name="Steinauer M."/>
            <person name="Loker E.S."/>
        </authorList>
    </citation>
    <scope>NUCLEOTIDE SEQUENCE</scope>
    <source>
        <strain evidence="8">KasaAsao</strain>
        <tissue evidence="8">Whole Snail</tissue>
    </source>
</reference>
<comment type="caution">
    <text evidence="8">The sequence shown here is derived from an EMBL/GenBank/DDBJ whole genome shotgun (WGS) entry which is preliminary data.</text>
</comment>
<dbReference type="CDD" id="cd23337">
    <property type="entry name" value="beta-trefoil_FSCN_rpt4"/>
    <property type="match status" value="1"/>
</dbReference>
<feature type="region of interest" description="Disordered" evidence="6">
    <location>
        <begin position="1"/>
        <end position="24"/>
    </location>
</feature>
<dbReference type="GO" id="GO:0030674">
    <property type="term" value="F:protein-macromolecule adaptor activity"/>
    <property type="evidence" value="ECO:0007669"/>
    <property type="project" value="InterPro"/>
</dbReference>
<dbReference type="FunFam" id="2.80.10.50:FF:000010">
    <property type="entry name" value="Fascin"/>
    <property type="match status" value="1"/>
</dbReference>
<evidence type="ECO:0000313" key="8">
    <source>
        <dbReference type="EMBL" id="KAK0043813.1"/>
    </source>
</evidence>
<evidence type="ECO:0000256" key="3">
    <source>
        <dbReference type="ARBA" id="ARBA00022490"/>
    </source>
</evidence>
<dbReference type="GO" id="GO:0051017">
    <property type="term" value="P:actin filament bundle assembly"/>
    <property type="evidence" value="ECO:0007669"/>
    <property type="project" value="TreeGrafter"/>
</dbReference>
<reference evidence="8" key="1">
    <citation type="journal article" date="2023" name="PLoS Negl. Trop. Dis.">
        <title>A genome sequence for Biomphalaria pfeifferi, the major vector snail for the human-infecting parasite Schistosoma mansoni.</title>
        <authorList>
            <person name="Bu L."/>
            <person name="Lu L."/>
            <person name="Laidemitt M.R."/>
            <person name="Zhang S.M."/>
            <person name="Mutuku M."/>
            <person name="Mkoji G."/>
            <person name="Steinauer M."/>
            <person name="Loker E.S."/>
        </authorList>
    </citation>
    <scope>NUCLEOTIDE SEQUENCE</scope>
    <source>
        <strain evidence="8">KasaAsao</strain>
    </source>
</reference>
<feature type="domain" description="Fascin-like" evidence="7">
    <location>
        <begin position="459"/>
        <end position="555"/>
    </location>
</feature>
<keyword evidence="3" id="KW-0963">Cytoplasm</keyword>
<proteinExistence type="inferred from homology"/>